<dbReference type="Proteomes" id="UP001161247">
    <property type="component" value="Chromosome 2"/>
</dbReference>
<feature type="signal peptide" evidence="9">
    <location>
        <begin position="1"/>
        <end position="30"/>
    </location>
</feature>
<evidence type="ECO:0000256" key="3">
    <source>
        <dbReference type="ARBA" id="ARBA00005466"/>
    </source>
</evidence>
<evidence type="ECO:0000256" key="5">
    <source>
        <dbReference type="ARBA" id="ARBA00022644"/>
    </source>
</evidence>
<dbReference type="InterPro" id="IPR016166">
    <property type="entry name" value="FAD-bd_PCMH"/>
</dbReference>
<proteinExistence type="inferred from homology"/>
<evidence type="ECO:0000256" key="8">
    <source>
        <dbReference type="ARBA" id="ARBA00048083"/>
    </source>
</evidence>
<dbReference type="InterPro" id="IPR006094">
    <property type="entry name" value="Oxid_FAD_bind_N"/>
</dbReference>
<keyword evidence="6 9" id="KW-0732">Signal</keyword>
<dbReference type="PROSITE" id="PS51387">
    <property type="entry name" value="FAD_PCMH"/>
    <property type="match status" value="1"/>
</dbReference>
<keyword evidence="7" id="KW-0560">Oxidoreductase</keyword>
<dbReference type="EMBL" id="OX459119">
    <property type="protein sequence ID" value="CAI9096801.1"/>
    <property type="molecule type" value="Genomic_DNA"/>
</dbReference>
<evidence type="ECO:0000256" key="1">
    <source>
        <dbReference type="ARBA" id="ARBA00001974"/>
    </source>
</evidence>
<keyword evidence="5" id="KW-0060">Ascorbate biosynthesis</keyword>
<keyword evidence="12" id="KW-1185">Reference proteome</keyword>
<dbReference type="GO" id="GO:0003885">
    <property type="term" value="F:D-arabinono-1,4-lactone oxidase activity"/>
    <property type="evidence" value="ECO:0007669"/>
    <property type="project" value="InterPro"/>
</dbReference>
<dbReference type="Pfam" id="PF01565">
    <property type="entry name" value="FAD_binding_4"/>
    <property type="match status" value="1"/>
</dbReference>
<dbReference type="Pfam" id="PF22906">
    <property type="entry name" value="GULLO2-like_3rd"/>
    <property type="match status" value="1"/>
</dbReference>
<evidence type="ECO:0000256" key="6">
    <source>
        <dbReference type="ARBA" id="ARBA00022729"/>
    </source>
</evidence>
<dbReference type="EC" id="1.1.3.8" evidence="4"/>
<dbReference type="InterPro" id="IPR055154">
    <property type="entry name" value="GULLO2-like_C"/>
</dbReference>
<evidence type="ECO:0000256" key="4">
    <source>
        <dbReference type="ARBA" id="ARBA00013121"/>
    </source>
</evidence>
<comment type="pathway">
    <text evidence="2">Cofactor biosynthesis; L-ascorbate biosynthesis.</text>
</comment>
<evidence type="ECO:0000256" key="9">
    <source>
        <dbReference type="SAM" id="SignalP"/>
    </source>
</evidence>
<evidence type="ECO:0000313" key="12">
    <source>
        <dbReference type="Proteomes" id="UP001161247"/>
    </source>
</evidence>
<dbReference type="InterPro" id="IPR010030">
    <property type="entry name" value="GULO_Plant"/>
</dbReference>
<dbReference type="Gene3D" id="3.30.465.10">
    <property type="match status" value="1"/>
</dbReference>
<dbReference type="AlphaFoldDB" id="A0AAV1CN52"/>
<dbReference type="NCBIfam" id="TIGR01677">
    <property type="entry name" value="pln_FAD_oxido"/>
    <property type="match status" value="1"/>
</dbReference>
<dbReference type="InterPro" id="IPR036318">
    <property type="entry name" value="FAD-bd_PCMH-like_sf"/>
</dbReference>
<feature type="domain" description="FAD-binding PCMH-type" evidence="10">
    <location>
        <begin position="54"/>
        <end position="242"/>
    </location>
</feature>
<organism evidence="11 12">
    <name type="scientific">Oldenlandia corymbosa var. corymbosa</name>
    <dbReference type="NCBI Taxonomy" id="529605"/>
    <lineage>
        <taxon>Eukaryota</taxon>
        <taxon>Viridiplantae</taxon>
        <taxon>Streptophyta</taxon>
        <taxon>Embryophyta</taxon>
        <taxon>Tracheophyta</taxon>
        <taxon>Spermatophyta</taxon>
        <taxon>Magnoliopsida</taxon>
        <taxon>eudicotyledons</taxon>
        <taxon>Gunneridae</taxon>
        <taxon>Pentapetalae</taxon>
        <taxon>asterids</taxon>
        <taxon>lamiids</taxon>
        <taxon>Gentianales</taxon>
        <taxon>Rubiaceae</taxon>
        <taxon>Rubioideae</taxon>
        <taxon>Spermacoceae</taxon>
        <taxon>Hedyotis-Oldenlandia complex</taxon>
        <taxon>Oldenlandia</taxon>
    </lineage>
</organism>
<dbReference type="PANTHER" id="PTHR13878">
    <property type="entry name" value="GULONOLACTONE OXIDASE"/>
    <property type="match status" value="1"/>
</dbReference>
<dbReference type="GO" id="GO:0071949">
    <property type="term" value="F:FAD binding"/>
    <property type="evidence" value="ECO:0007669"/>
    <property type="project" value="InterPro"/>
</dbReference>
<gene>
    <name evidence="11" type="ORF">OLC1_LOCUS7465</name>
</gene>
<dbReference type="FunFam" id="3.30.465.10:FF:000033">
    <property type="entry name" value="L-gulonolactone oxidase 5"/>
    <property type="match status" value="1"/>
</dbReference>
<dbReference type="SUPFAM" id="SSF56176">
    <property type="entry name" value="FAD-binding/transporter-associated domain-like"/>
    <property type="match status" value="1"/>
</dbReference>
<dbReference type="InterPro" id="IPR050432">
    <property type="entry name" value="FAD-linked_Oxidoreductases_BP"/>
</dbReference>
<dbReference type="GO" id="GO:0050105">
    <property type="term" value="F:L-gulonolactone oxidase activity"/>
    <property type="evidence" value="ECO:0007669"/>
    <property type="project" value="UniProtKB-EC"/>
</dbReference>
<protein>
    <recommendedName>
        <fullName evidence="4">L-gulonolactone oxidase</fullName>
        <ecNumber evidence="4">1.1.3.8</ecNumber>
    </recommendedName>
</protein>
<comment type="cofactor">
    <cofactor evidence="1">
        <name>FAD</name>
        <dbReference type="ChEBI" id="CHEBI:57692"/>
    </cofactor>
</comment>
<dbReference type="GO" id="GO:0016020">
    <property type="term" value="C:membrane"/>
    <property type="evidence" value="ECO:0007669"/>
    <property type="project" value="InterPro"/>
</dbReference>
<comment type="catalytic activity">
    <reaction evidence="8">
        <text>L-gulono-1,4-lactone + O2 = L-ascorbate + H2O2 + H(+)</text>
        <dbReference type="Rhea" id="RHEA:32363"/>
        <dbReference type="ChEBI" id="CHEBI:15378"/>
        <dbReference type="ChEBI" id="CHEBI:15379"/>
        <dbReference type="ChEBI" id="CHEBI:16240"/>
        <dbReference type="ChEBI" id="CHEBI:17587"/>
        <dbReference type="ChEBI" id="CHEBI:38290"/>
        <dbReference type="EC" id="1.1.3.8"/>
    </reaction>
</comment>
<evidence type="ECO:0000313" key="11">
    <source>
        <dbReference type="EMBL" id="CAI9096801.1"/>
    </source>
</evidence>
<name>A0AAV1CN52_OLDCO</name>
<evidence type="ECO:0000256" key="7">
    <source>
        <dbReference type="ARBA" id="ARBA00023002"/>
    </source>
</evidence>
<comment type="similarity">
    <text evidence="3">Belongs to the oxygen-dependent FAD-linked oxidoreductase family.</text>
</comment>
<reference evidence="11" key="1">
    <citation type="submission" date="2023-03" db="EMBL/GenBank/DDBJ databases">
        <authorList>
            <person name="Julca I."/>
        </authorList>
    </citation>
    <scope>NUCLEOTIDE SEQUENCE</scope>
</reference>
<sequence>MIEMNSQKGFHCFKLLAFWISLTIISLVRCTPPEEHIKCSSSSSNTNCTVTNTYGSFPDRAVCRASQAMYPKTEEELVSIVANATFLKRKMKVATTTSHSIPKLMCPDGENGLVISTKFLNRTVSLDESAMTITVEPGMTLRQLINVCAKSGLTLPYSPYWWGLTVGGILGTGSHGSTLWGVGSAVHDYVVQLRIVTPASSNEGYAKVRTLRNGTDLELDAARVSLGVLGVISQVTLQLEPMFKRSLTYVARNDSDLGEQVTTFGRQHEFADFQWYPSQRKVQYRLDDRVPTDTKGDGFYDAMGFRSTPSLVVALLRSTEETEESLRDAVGRCANGAITTSLLETSRFGLTNDGSIFNKYPVVGYNNRLQSSGTCLDSPQDGLITACPWDPRIKGLYYFQTAVSISLSKVKDFIQDVQKLVSLNPMALCGVDLYNGFLMRYVTSSSAYLGKEEDGLDFDITYYRSKDPMAPRLYEDFIEEIEQMAFFKYDGLPHWGKNRNLAFVGAINKYKKVNEFLKVKQLYDPLGLFSSEWSDQILGLKDGITTMKPGCALEGLCICSQDAHCAPQKGYFCRPGKVYKDARVCTRSQS</sequence>
<feature type="chain" id="PRO_5043718207" description="L-gulonolactone oxidase" evidence="9">
    <location>
        <begin position="31"/>
        <end position="590"/>
    </location>
</feature>
<accession>A0AAV1CN52</accession>
<dbReference type="InterPro" id="IPR016169">
    <property type="entry name" value="FAD-bd_PCMH_sub2"/>
</dbReference>
<evidence type="ECO:0000259" key="10">
    <source>
        <dbReference type="PROSITE" id="PS51387"/>
    </source>
</evidence>
<dbReference type="Pfam" id="PF04030">
    <property type="entry name" value="ALO"/>
    <property type="match status" value="1"/>
</dbReference>
<dbReference type="GO" id="GO:0019853">
    <property type="term" value="P:L-ascorbic acid biosynthetic process"/>
    <property type="evidence" value="ECO:0007669"/>
    <property type="project" value="UniProtKB-KW"/>
</dbReference>
<dbReference type="InterPro" id="IPR007173">
    <property type="entry name" value="ALO_C"/>
</dbReference>
<dbReference type="PANTHER" id="PTHR13878:SF67">
    <property type="entry name" value="L-GULONOLACTONE OXIDASE 5"/>
    <property type="match status" value="1"/>
</dbReference>
<evidence type="ECO:0000256" key="2">
    <source>
        <dbReference type="ARBA" id="ARBA00005147"/>
    </source>
</evidence>